<dbReference type="GO" id="GO:0010521">
    <property type="term" value="F:telomerase inhibitor activity"/>
    <property type="evidence" value="ECO:0007669"/>
    <property type="project" value="TreeGrafter"/>
</dbReference>
<dbReference type="GO" id="GO:0003676">
    <property type="term" value="F:nucleic acid binding"/>
    <property type="evidence" value="ECO:0007669"/>
    <property type="project" value="InterPro"/>
</dbReference>
<dbReference type="EMBL" id="VSWD01000005">
    <property type="protein sequence ID" value="KAK3102009.1"/>
    <property type="molecule type" value="Genomic_DNA"/>
</dbReference>
<dbReference type="PANTHER" id="PTHR23149:SF27">
    <property type="entry name" value="PIN2_TERF1-INTERACTING TELOMERASE INHIBITOR 1"/>
    <property type="match status" value="1"/>
</dbReference>
<organism evidence="3 4">
    <name type="scientific">Pinctada imbricata</name>
    <name type="common">Atlantic pearl-oyster</name>
    <name type="synonym">Pinctada martensii</name>
    <dbReference type="NCBI Taxonomy" id="66713"/>
    <lineage>
        <taxon>Eukaryota</taxon>
        <taxon>Metazoa</taxon>
        <taxon>Spiralia</taxon>
        <taxon>Lophotrochozoa</taxon>
        <taxon>Mollusca</taxon>
        <taxon>Bivalvia</taxon>
        <taxon>Autobranchia</taxon>
        <taxon>Pteriomorphia</taxon>
        <taxon>Pterioida</taxon>
        <taxon>Pterioidea</taxon>
        <taxon>Pteriidae</taxon>
        <taxon>Pinctada</taxon>
    </lineage>
</organism>
<dbReference type="Proteomes" id="UP001186944">
    <property type="component" value="Unassembled WGS sequence"/>
</dbReference>
<dbReference type="InterPro" id="IPR000467">
    <property type="entry name" value="G_patch_dom"/>
</dbReference>
<dbReference type="PANTHER" id="PTHR23149">
    <property type="entry name" value="G PATCH DOMAIN CONTAINING PROTEIN"/>
    <property type="match status" value="1"/>
</dbReference>
<reference evidence="3" key="1">
    <citation type="submission" date="2019-08" db="EMBL/GenBank/DDBJ databases">
        <title>The improved chromosome-level genome for the pearl oyster Pinctada fucata martensii using PacBio sequencing and Hi-C.</title>
        <authorList>
            <person name="Zheng Z."/>
        </authorList>
    </citation>
    <scope>NUCLEOTIDE SEQUENCE</scope>
    <source>
        <strain evidence="3">ZZ-2019</strain>
        <tissue evidence="3">Adductor muscle</tissue>
    </source>
</reference>
<evidence type="ECO:0000256" key="1">
    <source>
        <dbReference type="SAM" id="MobiDB-lite"/>
    </source>
</evidence>
<dbReference type="SMART" id="SM00443">
    <property type="entry name" value="G_patch"/>
    <property type="match status" value="1"/>
</dbReference>
<protein>
    <recommendedName>
        <fullName evidence="2">G-patch domain-containing protein</fullName>
    </recommendedName>
</protein>
<keyword evidence="4" id="KW-1185">Reference proteome</keyword>
<dbReference type="InterPro" id="IPR050656">
    <property type="entry name" value="PINX1"/>
</dbReference>
<name>A0AA88YN29_PINIB</name>
<comment type="caution">
    <text evidence="3">The sequence shown here is derived from an EMBL/GenBank/DDBJ whole genome shotgun (WGS) entry which is preliminary data.</text>
</comment>
<proteinExistence type="predicted"/>
<feature type="compositionally biased region" description="Polar residues" evidence="1">
    <location>
        <begin position="133"/>
        <end position="142"/>
    </location>
</feature>
<feature type="domain" description="G-patch" evidence="2">
    <location>
        <begin position="7"/>
        <end position="53"/>
    </location>
</feature>
<sequence length="184" mass="20412">MYVFTDNNKFGQKLMEKFGWTKGKGLGANEDGKVDHVKVSVKTDQRGVGCSVSHADNWIAHQDDFNSILENLNQSNTDSQLGSTPGEVISLETKSKNSKGRMHYKKFAKGKDLSSRTTEDLNCIFGVRKTKSGDNTPQCISEENSDCESQRENEDSGGLKTIRSSDSVQEYFAKKMAALKKITD</sequence>
<evidence type="ECO:0000313" key="3">
    <source>
        <dbReference type="EMBL" id="KAK3102009.1"/>
    </source>
</evidence>
<feature type="region of interest" description="Disordered" evidence="1">
    <location>
        <begin position="133"/>
        <end position="161"/>
    </location>
</feature>
<dbReference type="Pfam" id="PF01585">
    <property type="entry name" value="G-patch"/>
    <property type="match status" value="1"/>
</dbReference>
<dbReference type="GO" id="GO:0005730">
    <property type="term" value="C:nucleolus"/>
    <property type="evidence" value="ECO:0007669"/>
    <property type="project" value="TreeGrafter"/>
</dbReference>
<accession>A0AA88YN29</accession>
<evidence type="ECO:0000313" key="4">
    <source>
        <dbReference type="Proteomes" id="UP001186944"/>
    </source>
</evidence>
<gene>
    <name evidence="3" type="ORF">FSP39_008082</name>
</gene>
<dbReference type="PROSITE" id="PS50174">
    <property type="entry name" value="G_PATCH"/>
    <property type="match status" value="1"/>
</dbReference>
<dbReference type="AlphaFoldDB" id="A0AA88YN29"/>
<evidence type="ECO:0000259" key="2">
    <source>
        <dbReference type="PROSITE" id="PS50174"/>
    </source>
</evidence>